<evidence type="ECO:0000256" key="1">
    <source>
        <dbReference type="ARBA" id="ARBA00001971"/>
    </source>
</evidence>
<sequence>MIGSRARFPKPTEAYELLKAFGTNIIATEGDEWKHQRKIVAPAFSERNNRLVWDETVHILEDVFQNEWGDKEVVDVKHIMDLTVPITLLVIGVAGFGRRISWNEDKIAPPGHSMTFKDALYEVSHRLWMKVVFPDWMLGLGTPTMRKFLRANRELERYLAEMVEARRSAEVKEERYDLFSSLLDANEEELDSGAKLSNSALIGNVFLFLVAGYETTAHTLAYAFILLALHQEEQEAFYQNIKSVLPADRKPTYEDFNSLSYSLAVMNETLRWFPPVVFIPKVNVEDTTFTLTSPTTGEKRTVPVPAGTYCSICTPALHHNPRYWDAPEAFRPARFLGSYNRDAFLPFSAGARGCIGRGFAETEGVAVLTMIVVRYRVEVKEEARFAGETFEQRRARLLKSQHSLTVYPERAPLVFKRR</sequence>
<feature type="binding site" description="axial binding residue" evidence="9">
    <location>
        <position position="354"/>
    </location>
    <ligand>
        <name>heme</name>
        <dbReference type="ChEBI" id="CHEBI:30413"/>
    </ligand>
    <ligandPart>
        <name>Fe</name>
        <dbReference type="ChEBI" id="CHEBI:18248"/>
    </ligandPart>
</feature>
<dbReference type="SUPFAM" id="SSF48264">
    <property type="entry name" value="Cytochrome P450"/>
    <property type="match status" value="1"/>
</dbReference>
<evidence type="ECO:0000313" key="12">
    <source>
        <dbReference type="EMBL" id="TBU56054.1"/>
    </source>
</evidence>
<keyword evidence="5 9" id="KW-0479">Metal-binding</keyword>
<dbReference type="GO" id="GO:0016705">
    <property type="term" value="F:oxidoreductase activity, acting on paired donors, with incorporation or reduction of molecular oxygen"/>
    <property type="evidence" value="ECO:0007669"/>
    <property type="project" value="InterPro"/>
</dbReference>
<dbReference type="Gene3D" id="1.10.630.10">
    <property type="entry name" value="Cytochrome P450"/>
    <property type="match status" value="1"/>
</dbReference>
<dbReference type="GO" id="GO:0004497">
    <property type="term" value="F:monooxygenase activity"/>
    <property type="evidence" value="ECO:0007669"/>
    <property type="project" value="UniProtKB-KW"/>
</dbReference>
<evidence type="ECO:0000313" key="13">
    <source>
        <dbReference type="Proteomes" id="UP000292082"/>
    </source>
</evidence>
<accession>A0A4Q9PPH6</accession>
<dbReference type="GO" id="GO:0005506">
    <property type="term" value="F:iron ion binding"/>
    <property type="evidence" value="ECO:0007669"/>
    <property type="project" value="InterPro"/>
</dbReference>
<evidence type="ECO:0000256" key="5">
    <source>
        <dbReference type="ARBA" id="ARBA00022723"/>
    </source>
</evidence>
<dbReference type="EMBL" id="ML145158">
    <property type="protein sequence ID" value="TBU56054.1"/>
    <property type="molecule type" value="Genomic_DNA"/>
</dbReference>
<organism evidence="12 13">
    <name type="scientific">Dichomitus squalens</name>
    <dbReference type="NCBI Taxonomy" id="114155"/>
    <lineage>
        <taxon>Eukaryota</taxon>
        <taxon>Fungi</taxon>
        <taxon>Dikarya</taxon>
        <taxon>Basidiomycota</taxon>
        <taxon>Agaricomycotina</taxon>
        <taxon>Agaricomycetes</taxon>
        <taxon>Polyporales</taxon>
        <taxon>Polyporaceae</taxon>
        <taxon>Dichomitus</taxon>
    </lineage>
</organism>
<evidence type="ECO:0000256" key="8">
    <source>
        <dbReference type="ARBA" id="ARBA00023033"/>
    </source>
</evidence>
<keyword evidence="13" id="KW-1185">Reference proteome</keyword>
<evidence type="ECO:0000256" key="10">
    <source>
        <dbReference type="RuleBase" id="RU000461"/>
    </source>
</evidence>
<dbReference type="GO" id="GO:0020037">
    <property type="term" value="F:heme binding"/>
    <property type="evidence" value="ECO:0007669"/>
    <property type="project" value="InterPro"/>
</dbReference>
<proteinExistence type="inferred from homology"/>
<feature type="coiled-coil region" evidence="11">
    <location>
        <begin position="148"/>
        <end position="175"/>
    </location>
</feature>
<comment type="similarity">
    <text evidence="3 10">Belongs to the cytochrome P450 family.</text>
</comment>
<dbReference type="InterPro" id="IPR017972">
    <property type="entry name" value="Cyt_P450_CS"/>
</dbReference>
<gene>
    <name evidence="12" type="ORF">BD310DRAFT_824651</name>
</gene>
<dbReference type="STRING" id="114155.A0A4Q9PPH6"/>
<dbReference type="Proteomes" id="UP000292082">
    <property type="component" value="Unassembled WGS sequence"/>
</dbReference>
<dbReference type="InterPro" id="IPR001128">
    <property type="entry name" value="Cyt_P450"/>
</dbReference>
<protein>
    <submittedName>
        <fullName evidence="12">Cytochrome P450</fullName>
    </submittedName>
</protein>
<dbReference type="PROSITE" id="PS00086">
    <property type="entry name" value="CYTOCHROME_P450"/>
    <property type="match status" value="1"/>
</dbReference>
<evidence type="ECO:0000256" key="9">
    <source>
        <dbReference type="PIRSR" id="PIRSR602401-1"/>
    </source>
</evidence>
<dbReference type="PRINTS" id="PR00385">
    <property type="entry name" value="P450"/>
</dbReference>
<dbReference type="InterPro" id="IPR050121">
    <property type="entry name" value="Cytochrome_P450_monoxygenase"/>
</dbReference>
<name>A0A4Q9PPH6_9APHY</name>
<evidence type="ECO:0000256" key="6">
    <source>
        <dbReference type="ARBA" id="ARBA00023002"/>
    </source>
</evidence>
<evidence type="ECO:0000256" key="11">
    <source>
        <dbReference type="SAM" id="Coils"/>
    </source>
</evidence>
<reference evidence="12 13" key="1">
    <citation type="submission" date="2019-01" db="EMBL/GenBank/DDBJ databases">
        <title>Draft genome sequences of three monokaryotic isolates of the white-rot basidiomycete fungus Dichomitus squalens.</title>
        <authorList>
            <consortium name="DOE Joint Genome Institute"/>
            <person name="Lopez S.C."/>
            <person name="Andreopoulos B."/>
            <person name="Pangilinan J."/>
            <person name="Lipzen A."/>
            <person name="Riley R."/>
            <person name="Ahrendt S."/>
            <person name="Ng V."/>
            <person name="Barry K."/>
            <person name="Daum C."/>
            <person name="Grigoriev I.V."/>
            <person name="Hilden K.S."/>
            <person name="Makela M.R."/>
            <person name="de Vries R.P."/>
        </authorList>
    </citation>
    <scope>NUCLEOTIDE SEQUENCE [LARGE SCALE GENOMIC DNA]</scope>
    <source>
        <strain evidence="12 13">CBS 464.89</strain>
    </source>
</reference>
<keyword evidence="4 9" id="KW-0349">Heme</keyword>
<evidence type="ECO:0000256" key="7">
    <source>
        <dbReference type="ARBA" id="ARBA00023004"/>
    </source>
</evidence>
<dbReference type="Pfam" id="PF00067">
    <property type="entry name" value="p450"/>
    <property type="match status" value="1"/>
</dbReference>
<evidence type="ECO:0000256" key="4">
    <source>
        <dbReference type="ARBA" id="ARBA00022617"/>
    </source>
</evidence>
<dbReference type="InterPro" id="IPR036396">
    <property type="entry name" value="Cyt_P450_sf"/>
</dbReference>
<evidence type="ECO:0000256" key="3">
    <source>
        <dbReference type="ARBA" id="ARBA00010617"/>
    </source>
</evidence>
<keyword evidence="7 9" id="KW-0408">Iron</keyword>
<keyword evidence="8 10" id="KW-0503">Monooxygenase</keyword>
<evidence type="ECO:0000256" key="2">
    <source>
        <dbReference type="ARBA" id="ARBA00005179"/>
    </source>
</evidence>
<dbReference type="PANTHER" id="PTHR24305:SF166">
    <property type="entry name" value="CYTOCHROME P450 12A4, MITOCHONDRIAL-RELATED"/>
    <property type="match status" value="1"/>
</dbReference>
<dbReference type="InterPro" id="IPR002401">
    <property type="entry name" value="Cyt_P450_E_grp-I"/>
</dbReference>
<keyword evidence="11" id="KW-0175">Coiled coil</keyword>
<dbReference type="PANTHER" id="PTHR24305">
    <property type="entry name" value="CYTOCHROME P450"/>
    <property type="match status" value="1"/>
</dbReference>
<dbReference type="AlphaFoldDB" id="A0A4Q9PPH6"/>
<keyword evidence="6 10" id="KW-0560">Oxidoreductase</keyword>
<comment type="cofactor">
    <cofactor evidence="1 9">
        <name>heme</name>
        <dbReference type="ChEBI" id="CHEBI:30413"/>
    </cofactor>
</comment>
<dbReference type="PRINTS" id="PR00463">
    <property type="entry name" value="EP450I"/>
</dbReference>
<comment type="pathway">
    <text evidence="2">Secondary metabolite biosynthesis.</text>
</comment>